<name>A0A1L9NRV6_9RHOB</name>
<evidence type="ECO:0000313" key="3">
    <source>
        <dbReference type="Proteomes" id="UP000184514"/>
    </source>
</evidence>
<dbReference type="SUPFAM" id="SSF52821">
    <property type="entry name" value="Rhodanese/Cell cycle control phosphatase"/>
    <property type="match status" value="1"/>
</dbReference>
<dbReference type="AlphaFoldDB" id="A0A1L9NRV6"/>
<dbReference type="Pfam" id="PF00581">
    <property type="entry name" value="Rhodanese"/>
    <property type="match status" value="1"/>
</dbReference>
<dbReference type="PROSITE" id="PS50206">
    <property type="entry name" value="RHODANESE_3"/>
    <property type="match status" value="1"/>
</dbReference>
<dbReference type="Proteomes" id="UP000184514">
    <property type="component" value="Unassembled WGS sequence"/>
</dbReference>
<dbReference type="InterPro" id="IPR036873">
    <property type="entry name" value="Rhodanese-like_dom_sf"/>
</dbReference>
<comment type="caution">
    <text evidence="2">The sequence shown here is derived from an EMBL/GenBank/DDBJ whole genome shotgun (WGS) entry which is preliminary data.</text>
</comment>
<organism evidence="2 3">
    <name type="scientific">Planktotalea frisia</name>
    <dbReference type="NCBI Taxonomy" id="696762"/>
    <lineage>
        <taxon>Bacteria</taxon>
        <taxon>Pseudomonadati</taxon>
        <taxon>Pseudomonadota</taxon>
        <taxon>Alphaproteobacteria</taxon>
        <taxon>Rhodobacterales</taxon>
        <taxon>Paracoccaceae</taxon>
        <taxon>Planktotalea</taxon>
    </lineage>
</organism>
<dbReference type="CDD" id="cd00158">
    <property type="entry name" value="RHOD"/>
    <property type="match status" value="1"/>
</dbReference>
<reference evidence="2 3" key="1">
    <citation type="submission" date="2016-10" db="EMBL/GenBank/DDBJ databases">
        <title>Genome sequence of Planktotalea frisia SH6-1.</title>
        <authorList>
            <person name="Poehlein A."/>
            <person name="Bakenhus I."/>
            <person name="Voget S."/>
            <person name="Brinkhoff T."/>
            <person name="Simon M."/>
        </authorList>
    </citation>
    <scope>NUCLEOTIDE SEQUENCE [LARGE SCALE GENOMIC DNA]</scope>
    <source>
        <strain evidence="2 3">SH6-1</strain>
    </source>
</reference>
<feature type="domain" description="Rhodanese" evidence="1">
    <location>
        <begin position="40"/>
        <end position="134"/>
    </location>
</feature>
<protein>
    <recommendedName>
        <fullName evidence="1">Rhodanese domain-containing protein</fullName>
    </recommendedName>
</protein>
<dbReference type="InterPro" id="IPR001763">
    <property type="entry name" value="Rhodanese-like_dom"/>
</dbReference>
<dbReference type="STRING" id="696762.PFRI_37780"/>
<evidence type="ECO:0000259" key="1">
    <source>
        <dbReference type="PROSITE" id="PS50206"/>
    </source>
</evidence>
<dbReference type="Gene3D" id="3.40.250.10">
    <property type="entry name" value="Rhodanese-like domain"/>
    <property type="match status" value="1"/>
</dbReference>
<accession>A0A1L9NRV6</accession>
<evidence type="ECO:0000313" key="2">
    <source>
        <dbReference type="EMBL" id="OJI91997.1"/>
    </source>
</evidence>
<proteinExistence type="predicted"/>
<dbReference type="EMBL" id="MLCB01000205">
    <property type="protein sequence ID" value="OJI91997.1"/>
    <property type="molecule type" value="Genomic_DNA"/>
</dbReference>
<keyword evidence="3" id="KW-1185">Reference proteome</keyword>
<sequence>MMIGLAGAGVLGAGYTLAPTRSSAAESTFLDPVEAHKQALSGDILLIDIRRPDEWKRTGVGQGAIPIDMRRPDFIQVVSAAQTERGGLPVALICARGVRSRRMTFALVQANVGPIIDIPEGMLGSRAGPGWLQRKLPVTAWNG</sequence>
<gene>
    <name evidence="2" type="ORF">PFRI_37780</name>
</gene>